<dbReference type="Pfam" id="PF22518">
    <property type="entry name" value="DUF6997"/>
    <property type="match status" value="1"/>
</dbReference>
<organism evidence="4 5">
    <name type="scientific">Sporolactobacillus spathodeae</name>
    <dbReference type="NCBI Taxonomy" id="1465502"/>
    <lineage>
        <taxon>Bacteria</taxon>
        <taxon>Bacillati</taxon>
        <taxon>Bacillota</taxon>
        <taxon>Bacilli</taxon>
        <taxon>Bacillales</taxon>
        <taxon>Sporolactobacillaceae</taxon>
        <taxon>Sporolactobacillus</taxon>
    </lineage>
</organism>
<evidence type="ECO:0000259" key="2">
    <source>
        <dbReference type="Pfam" id="PF22518"/>
    </source>
</evidence>
<dbReference type="InterPro" id="IPR055650">
    <property type="entry name" value="DUF7226"/>
</dbReference>
<sequence length="436" mass="49952">MTAIDHAWINLFKQFSILNQVNQNGLFQITAAQINANQGLEKRVDARLMAKFDHKSQLPTIFREHDLAILPISRGTYCIGHFKAYADIAYDELIKPTPKTFPETIDSVSPYAITSESVALNLAYASGMVNDVLQTIKGTPCFPAISGRLGSPLMHFVINGSKKKYAAQHLAVAHSQIEIDASYENREQIGIFEAKLHIPKDFLVRQLYYPYTFFKQMKLRKKIVPIYFTYVANIFSFHIFEFTDDLNYSSIKEVRHIDFAFKNTLDITRAEIEQKIRETRPRPEPKEVPFPQADNFLRCLNLISFLSEGEKTREDIAAFFGFDPRQSDYYFNALKYLGYANKDVAGKRILTAKGQQINKIKDLKKGKLMIIEDILQHKVFKTALIKSLEQGEVISKEQAKYLIVQDTGLSVDSDTPNRRASTVRSWINWIENVITI</sequence>
<evidence type="ECO:0000313" key="5">
    <source>
        <dbReference type="Proteomes" id="UP000823201"/>
    </source>
</evidence>
<evidence type="ECO:0000313" key="4">
    <source>
        <dbReference type="EMBL" id="MBM7658770.1"/>
    </source>
</evidence>
<feature type="domain" description="DUF7226" evidence="3">
    <location>
        <begin position="298"/>
        <end position="434"/>
    </location>
</feature>
<dbReference type="Pfam" id="PF22515">
    <property type="entry name" value="DUF6996"/>
    <property type="match status" value="1"/>
</dbReference>
<dbReference type="Pfam" id="PF23871">
    <property type="entry name" value="DUF7226"/>
    <property type="match status" value="1"/>
</dbReference>
<dbReference type="Proteomes" id="UP000823201">
    <property type="component" value="Unassembled WGS sequence"/>
</dbReference>
<gene>
    <name evidence="4" type="ORF">JOC27_002232</name>
</gene>
<accession>A0ABS2QBI6</accession>
<dbReference type="InterPro" id="IPR054265">
    <property type="entry name" value="DUF6996"/>
</dbReference>
<feature type="domain" description="DUF6997" evidence="2">
    <location>
        <begin position="80"/>
        <end position="259"/>
    </location>
</feature>
<protein>
    <recommendedName>
        <fullName evidence="6">Transcriptional regulator</fullName>
    </recommendedName>
</protein>
<evidence type="ECO:0000259" key="1">
    <source>
        <dbReference type="Pfam" id="PF22515"/>
    </source>
</evidence>
<keyword evidence="5" id="KW-1185">Reference proteome</keyword>
<feature type="domain" description="DUF6996" evidence="1">
    <location>
        <begin position="5"/>
        <end position="79"/>
    </location>
</feature>
<evidence type="ECO:0000259" key="3">
    <source>
        <dbReference type="Pfam" id="PF23871"/>
    </source>
</evidence>
<comment type="caution">
    <text evidence="4">The sequence shown here is derived from an EMBL/GenBank/DDBJ whole genome shotgun (WGS) entry which is preliminary data.</text>
</comment>
<proteinExistence type="predicted"/>
<name>A0ABS2QBI6_9BACL</name>
<reference evidence="4 5" key="1">
    <citation type="submission" date="2021-01" db="EMBL/GenBank/DDBJ databases">
        <title>Genomic Encyclopedia of Type Strains, Phase IV (KMG-IV): sequencing the most valuable type-strain genomes for metagenomic binning, comparative biology and taxonomic classification.</title>
        <authorList>
            <person name="Goeker M."/>
        </authorList>
    </citation>
    <scope>NUCLEOTIDE SEQUENCE [LARGE SCALE GENOMIC DNA]</scope>
    <source>
        <strain evidence="4 5">DSM 100968</strain>
    </source>
</reference>
<dbReference type="RefSeq" id="WP_205007324.1">
    <property type="nucleotide sequence ID" value="NZ_CBCRXA010000023.1"/>
</dbReference>
<dbReference type="EMBL" id="JAFBEV010000023">
    <property type="protein sequence ID" value="MBM7658770.1"/>
    <property type="molecule type" value="Genomic_DNA"/>
</dbReference>
<dbReference type="InterPro" id="IPR054266">
    <property type="entry name" value="DUF6997"/>
</dbReference>
<evidence type="ECO:0008006" key="6">
    <source>
        <dbReference type="Google" id="ProtNLM"/>
    </source>
</evidence>